<dbReference type="EMBL" id="MT670417">
    <property type="protein sequence ID" value="QNN99980.1"/>
    <property type="molecule type" value="Genomic_DNA"/>
</dbReference>
<evidence type="ECO:0000313" key="1">
    <source>
        <dbReference type="EMBL" id="QNN99980.1"/>
    </source>
</evidence>
<organism evidence="1 2">
    <name type="scientific">Pseudomonas phage phiPsa267</name>
    <dbReference type="NCBI Taxonomy" id="1460361"/>
    <lineage>
        <taxon>Viruses</taxon>
        <taxon>Duplodnaviria</taxon>
        <taxon>Heunggongvirae</taxon>
        <taxon>Uroviricota</taxon>
        <taxon>Caudoviricetes</taxon>
        <taxon>Vandenendeviridae</taxon>
        <taxon>Gorskivirinae</taxon>
        <taxon>Otagovirus</taxon>
        <taxon>Otagovirus psa267</taxon>
    </lineage>
</organism>
<evidence type="ECO:0000313" key="2">
    <source>
        <dbReference type="Proteomes" id="UP000516074"/>
    </source>
</evidence>
<sequence length="75" mass="7783">MTTTVEKLELVSQLGLLEGIKAGAFDVASDDVPTKAEVVALTTIATIDAIDPATTMALVNEVKAKVNEIITALKA</sequence>
<accession>A0A7G9V125</accession>
<protein>
    <submittedName>
        <fullName evidence="1">Uncharacterized protein</fullName>
    </submittedName>
</protein>
<dbReference type="Proteomes" id="UP000516074">
    <property type="component" value="Segment"/>
</dbReference>
<proteinExistence type="predicted"/>
<reference evidence="1 2" key="1">
    <citation type="submission" date="2020-06" db="EMBL/GenBank/DDBJ databases">
        <title>Characterization of Pseudomonas phiPsa374-like phages.</title>
        <authorList>
            <person name="Warring S."/>
            <person name="Malone L.M."/>
            <person name="Easingwood R.A."/>
            <person name="Rigano L."/>
            <person name="Frampton R.A."/>
            <person name="Lopez Acedo E."/>
            <person name="Templeton M.D."/>
            <person name="Kleffmann T."/>
            <person name="Bostina M."/>
            <person name="Fineran P.C."/>
        </authorList>
    </citation>
    <scope>NUCLEOTIDE SEQUENCE [LARGE SCALE GENOMIC DNA]</scope>
</reference>
<name>A0A7G9V125_9CAUD</name>
<keyword evidence="2" id="KW-1185">Reference proteome</keyword>
<gene>
    <name evidence="1" type="ORF">phiPsa267_061</name>
</gene>